<reference evidence="1" key="2">
    <citation type="submission" date="2015-06" db="UniProtKB">
        <authorList>
            <consortium name="EnsemblMetazoa"/>
        </authorList>
    </citation>
    <scope>IDENTIFICATION</scope>
</reference>
<dbReference type="EMBL" id="CAQQ02179998">
    <property type="status" value="NOT_ANNOTATED_CDS"/>
    <property type="molecule type" value="Genomic_DNA"/>
</dbReference>
<proteinExistence type="predicted"/>
<reference evidence="2" key="1">
    <citation type="submission" date="2013-02" db="EMBL/GenBank/DDBJ databases">
        <authorList>
            <person name="Hughes D."/>
        </authorList>
    </citation>
    <scope>NUCLEOTIDE SEQUENCE</scope>
    <source>
        <strain>Durham</strain>
        <strain evidence="2">NC isolate 2 -- Noor lab</strain>
    </source>
</reference>
<dbReference type="EnsemblMetazoa" id="MESCA009180-RA">
    <property type="protein sequence ID" value="MESCA009180-PA"/>
    <property type="gene ID" value="MESCA009180"/>
</dbReference>
<evidence type="ECO:0000313" key="2">
    <source>
        <dbReference type="Proteomes" id="UP000015102"/>
    </source>
</evidence>
<evidence type="ECO:0000313" key="1">
    <source>
        <dbReference type="EnsemblMetazoa" id="MESCA009180-PA"/>
    </source>
</evidence>
<sequence length="76" mass="8643">MNKPNTKYQPIDTGSNISVLQSNRSPISCCFPNFLTLNLKLECNIRSLDTPNWIIQTTKEPVFPVVIPTTEREYTA</sequence>
<name>T1GZ82_MEGSC</name>
<dbReference type="HOGENOM" id="CLU_2657321_0_0_1"/>
<dbReference type="Proteomes" id="UP000015102">
    <property type="component" value="Unassembled WGS sequence"/>
</dbReference>
<dbReference type="EMBL" id="CAQQ02179997">
    <property type="status" value="NOT_ANNOTATED_CDS"/>
    <property type="molecule type" value="Genomic_DNA"/>
</dbReference>
<dbReference type="AlphaFoldDB" id="T1GZ82"/>
<accession>T1GZ82</accession>
<organism evidence="1 2">
    <name type="scientific">Megaselia scalaris</name>
    <name type="common">Humpbacked fly</name>
    <name type="synonym">Phora scalaris</name>
    <dbReference type="NCBI Taxonomy" id="36166"/>
    <lineage>
        <taxon>Eukaryota</taxon>
        <taxon>Metazoa</taxon>
        <taxon>Ecdysozoa</taxon>
        <taxon>Arthropoda</taxon>
        <taxon>Hexapoda</taxon>
        <taxon>Insecta</taxon>
        <taxon>Pterygota</taxon>
        <taxon>Neoptera</taxon>
        <taxon>Endopterygota</taxon>
        <taxon>Diptera</taxon>
        <taxon>Brachycera</taxon>
        <taxon>Muscomorpha</taxon>
        <taxon>Platypezoidea</taxon>
        <taxon>Phoridae</taxon>
        <taxon>Megaseliini</taxon>
        <taxon>Megaselia</taxon>
    </lineage>
</organism>
<keyword evidence="2" id="KW-1185">Reference proteome</keyword>
<protein>
    <submittedName>
        <fullName evidence="1">Uncharacterized protein</fullName>
    </submittedName>
</protein>